<keyword evidence="3" id="KW-0498">Mitosis</keyword>
<evidence type="ECO:0000256" key="20">
    <source>
        <dbReference type="ARBA" id="ARBA00049032"/>
    </source>
</evidence>
<evidence type="ECO:0000313" key="25">
    <source>
        <dbReference type="Proteomes" id="UP000518752"/>
    </source>
</evidence>
<feature type="region of interest" description="Disordered" evidence="22">
    <location>
        <begin position="1439"/>
        <end position="1462"/>
    </location>
</feature>
<evidence type="ECO:0000256" key="15">
    <source>
        <dbReference type="ARBA" id="ARBA00030682"/>
    </source>
</evidence>
<dbReference type="CDD" id="cd19953">
    <property type="entry name" value="PDS5"/>
    <property type="match status" value="1"/>
</dbReference>
<accession>A0A8H5HVT1</accession>
<feature type="compositionally biased region" description="Polar residues" evidence="22">
    <location>
        <begin position="1578"/>
        <end position="1590"/>
    </location>
</feature>
<evidence type="ECO:0000256" key="2">
    <source>
        <dbReference type="ARBA" id="ARBA00022618"/>
    </source>
</evidence>
<evidence type="ECO:0000256" key="19">
    <source>
        <dbReference type="ARBA" id="ARBA00048894"/>
    </source>
</evidence>
<comment type="caution">
    <text evidence="24">The sequence shown here is derived from an EMBL/GenBank/DDBJ whole genome shotgun (WGS) entry which is preliminary data.</text>
</comment>
<dbReference type="PANTHER" id="PTHR12663">
    <property type="entry name" value="ANDROGEN INDUCED INHIBITOR OF PROLIFERATION AS3 / PDS5-RELATED"/>
    <property type="match status" value="1"/>
</dbReference>
<evidence type="ECO:0000256" key="1">
    <source>
        <dbReference type="ARBA" id="ARBA00004123"/>
    </source>
</evidence>
<dbReference type="Gene3D" id="1.25.10.10">
    <property type="entry name" value="Leucine-rich Repeat Variant"/>
    <property type="match status" value="1"/>
</dbReference>
<feature type="region of interest" description="Disordered" evidence="22">
    <location>
        <begin position="1821"/>
        <end position="1978"/>
    </location>
</feature>
<dbReference type="GO" id="GO:0007064">
    <property type="term" value="P:mitotic sister chromatid cohesion"/>
    <property type="evidence" value="ECO:0007669"/>
    <property type="project" value="InterPro"/>
</dbReference>
<dbReference type="OrthoDB" id="200660at2759"/>
<evidence type="ECO:0000313" key="24">
    <source>
        <dbReference type="EMBL" id="KAF5390105.1"/>
    </source>
</evidence>
<feature type="compositionally biased region" description="Basic residues" evidence="22">
    <location>
        <begin position="1151"/>
        <end position="1160"/>
    </location>
</feature>
<dbReference type="InterPro" id="IPR000086">
    <property type="entry name" value="NUDIX_hydrolase_dom"/>
</dbReference>
<dbReference type="GO" id="GO:0008413">
    <property type="term" value="F:8-oxo-7,8-dihydroguanosine triphosphate pyrophosphatase activity"/>
    <property type="evidence" value="ECO:0007669"/>
    <property type="project" value="InterPro"/>
</dbReference>
<evidence type="ECO:0000256" key="16">
    <source>
        <dbReference type="ARBA" id="ARBA00031927"/>
    </source>
</evidence>
<evidence type="ECO:0000256" key="8">
    <source>
        <dbReference type="ARBA" id="ARBA00024459"/>
    </source>
</evidence>
<gene>
    <name evidence="24" type="ORF">D9757_003848</name>
</gene>
<feature type="compositionally biased region" description="Basic residues" evidence="22">
    <location>
        <begin position="1889"/>
        <end position="1899"/>
    </location>
</feature>
<comment type="catalytic activity">
    <reaction evidence="10">
        <text>2-oxo-ATP + H2O = 2-oxo-AMP + diphosphate + H(+)</text>
        <dbReference type="Rhea" id="RHEA:67392"/>
        <dbReference type="ChEBI" id="CHEBI:15377"/>
        <dbReference type="ChEBI" id="CHEBI:15378"/>
        <dbReference type="ChEBI" id="CHEBI:33019"/>
        <dbReference type="ChEBI" id="CHEBI:71395"/>
        <dbReference type="ChEBI" id="CHEBI:172878"/>
    </reaction>
    <physiologicalReaction direction="left-to-right" evidence="10">
        <dbReference type="Rhea" id="RHEA:67393"/>
    </physiologicalReaction>
</comment>
<dbReference type="GO" id="GO:0008828">
    <property type="term" value="F:dATP diphosphatase activity"/>
    <property type="evidence" value="ECO:0007669"/>
    <property type="project" value="UniProtKB-EC"/>
</dbReference>
<keyword evidence="5" id="KW-0539">Nucleus</keyword>
<keyword evidence="25" id="KW-1185">Reference proteome</keyword>
<protein>
    <recommendedName>
        <fullName evidence="12">Oxidized purine nucleoside triphosphate hydrolase</fullName>
        <ecNumber evidence="11">3.6.1.56</ecNumber>
    </recommendedName>
    <alternativeName>
        <fullName evidence="16">2-hydroxy-dATP diphosphatase</fullName>
    </alternativeName>
    <alternativeName>
        <fullName evidence="15">7,8-dihydro-8-oxoguanine triphosphatase</fullName>
    </alternativeName>
    <alternativeName>
        <fullName evidence="14">8-oxo-dGTPase</fullName>
    </alternativeName>
    <alternativeName>
        <fullName evidence="17">Methylated purine nucleoside triphosphate hydrolase</fullName>
    </alternativeName>
    <alternativeName>
        <fullName evidence="13">Nucleoside diphosphate-linked moiety X motif 1</fullName>
    </alternativeName>
</protein>
<dbReference type="GO" id="GO:0000785">
    <property type="term" value="C:chromatin"/>
    <property type="evidence" value="ECO:0007669"/>
    <property type="project" value="TreeGrafter"/>
</dbReference>
<dbReference type="InterPro" id="IPR015797">
    <property type="entry name" value="NUDIX_hydrolase-like_dom_sf"/>
</dbReference>
<name>A0A8H5HVT1_9AGAR</name>
<comment type="catalytic activity">
    <reaction evidence="7">
        <text>8-oxo-dATP + H2O = 8-oxo-dAMP + diphosphate + H(+)</text>
        <dbReference type="Rhea" id="RHEA:65396"/>
        <dbReference type="ChEBI" id="CHEBI:15377"/>
        <dbReference type="ChEBI" id="CHEBI:15378"/>
        <dbReference type="ChEBI" id="CHEBI:33019"/>
        <dbReference type="ChEBI" id="CHEBI:71361"/>
        <dbReference type="ChEBI" id="CHEBI:172871"/>
    </reaction>
    <physiologicalReaction direction="left-to-right" evidence="7">
        <dbReference type="Rhea" id="RHEA:65397"/>
    </physiologicalReaction>
</comment>
<reference evidence="24 25" key="1">
    <citation type="journal article" date="2020" name="ISME J.">
        <title>Uncovering the hidden diversity of litter-decomposition mechanisms in mushroom-forming fungi.</title>
        <authorList>
            <person name="Floudas D."/>
            <person name="Bentzer J."/>
            <person name="Ahren D."/>
            <person name="Johansson T."/>
            <person name="Persson P."/>
            <person name="Tunlid A."/>
        </authorList>
    </citation>
    <scope>NUCLEOTIDE SEQUENCE [LARGE SCALE GENOMIC DNA]</scope>
    <source>
        <strain evidence="24 25">CBS 406.79</strain>
    </source>
</reference>
<proteinExistence type="predicted"/>
<dbReference type="GO" id="GO:0006281">
    <property type="term" value="P:DNA repair"/>
    <property type="evidence" value="ECO:0007669"/>
    <property type="project" value="TreeGrafter"/>
</dbReference>
<evidence type="ECO:0000256" key="22">
    <source>
        <dbReference type="SAM" id="MobiDB-lite"/>
    </source>
</evidence>
<dbReference type="InterPro" id="IPR003563">
    <property type="entry name" value="8ODP"/>
</dbReference>
<feature type="compositionally biased region" description="Pro residues" evidence="22">
    <location>
        <begin position="1921"/>
        <end position="1932"/>
    </location>
</feature>
<dbReference type="Proteomes" id="UP000518752">
    <property type="component" value="Unassembled WGS sequence"/>
</dbReference>
<dbReference type="InterPro" id="IPR016024">
    <property type="entry name" value="ARM-type_fold"/>
</dbReference>
<dbReference type="Pfam" id="PF20168">
    <property type="entry name" value="PDS5"/>
    <property type="match status" value="1"/>
</dbReference>
<feature type="compositionally biased region" description="Low complexity" evidence="22">
    <location>
        <begin position="1933"/>
        <end position="1955"/>
    </location>
</feature>
<feature type="compositionally biased region" description="Basic and acidic residues" evidence="22">
    <location>
        <begin position="1698"/>
        <end position="1728"/>
    </location>
</feature>
<evidence type="ECO:0000256" key="7">
    <source>
        <dbReference type="ARBA" id="ARBA00024448"/>
    </source>
</evidence>
<keyword evidence="4" id="KW-0378">Hydrolase</keyword>
<evidence type="ECO:0000256" key="18">
    <source>
        <dbReference type="ARBA" id="ARBA00048002"/>
    </source>
</evidence>
<evidence type="ECO:0000256" key="21">
    <source>
        <dbReference type="ARBA" id="ARBA00053094"/>
    </source>
</evidence>
<evidence type="ECO:0000256" key="17">
    <source>
        <dbReference type="ARBA" id="ARBA00032071"/>
    </source>
</evidence>
<feature type="region of interest" description="Disordered" evidence="22">
    <location>
        <begin position="1529"/>
        <end position="1597"/>
    </location>
</feature>
<dbReference type="PROSITE" id="PS51462">
    <property type="entry name" value="NUDIX"/>
    <property type="match status" value="1"/>
</dbReference>
<feature type="compositionally biased region" description="Low complexity" evidence="22">
    <location>
        <begin position="1821"/>
        <end position="1839"/>
    </location>
</feature>
<feature type="compositionally biased region" description="Polar residues" evidence="22">
    <location>
        <begin position="1844"/>
        <end position="1879"/>
    </location>
</feature>
<organism evidence="24 25">
    <name type="scientific">Collybiopsis confluens</name>
    <dbReference type="NCBI Taxonomy" id="2823264"/>
    <lineage>
        <taxon>Eukaryota</taxon>
        <taxon>Fungi</taxon>
        <taxon>Dikarya</taxon>
        <taxon>Basidiomycota</taxon>
        <taxon>Agaricomycotina</taxon>
        <taxon>Agaricomycetes</taxon>
        <taxon>Agaricomycetidae</taxon>
        <taxon>Agaricales</taxon>
        <taxon>Marasmiineae</taxon>
        <taxon>Omphalotaceae</taxon>
        <taxon>Collybiopsis</taxon>
    </lineage>
</organism>
<evidence type="ECO:0000256" key="9">
    <source>
        <dbReference type="ARBA" id="ARBA00024486"/>
    </source>
</evidence>
<comment type="catalytic activity">
    <reaction evidence="19">
        <text>O(6)-methyl-dGTP + H2O = O(6)-methyl-dGMP + diphosphate + H(+)</text>
        <dbReference type="Rhea" id="RHEA:67600"/>
        <dbReference type="ChEBI" id="CHEBI:15377"/>
        <dbReference type="ChEBI" id="CHEBI:15378"/>
        <dbReference type="ChEBI" id="CHEBI:33019"/>
        <dbReference type="ChEBI" id="CHEBI:169974"/>
        <dbReference type="ChEBI" id="CHEBI:169975"/>
    </reaction>
    <physiologicalReaction direction="left-to-right" evidence="19">
        <dbReference type="Rhea" id="RHEA:67601"/>
    </physiologicalReaction>
</comment>
<comment type="catalytic activity">
    <reaction evidence="9">
        <text>8-oxo-dGTP + H2O = 8-oxo-dGMP + diphosphate + H(+)</text>
        <dbReference type="Rhea" id="RHEA:31575"/>
        <dbReference type="ChEBI" id="CHEBI:15377"/>
        <dbReference type="ChEBI" id="CHEBI:15378"/>
        <dbReference type="ChEBI" id="CHEBI:33019"/>
        <dbReference type="ChEBI" id="CHEBI:63224"/>
        <dbReference type="ChEBI" id="CHEBI:77896"/>
    </reaction>
    <physiologicalReaction direction="left-to-right" evidence="9">
        <dbReference type="Rhea" id="RHEA:31576"/>
    </physiologicalReaction>
</comment>
<dbReference type="InterPro" id="IPR011989">
    <property type="entry name" value="ARM-like"/>
</dbReference>
<dbReference type="InterPro" id="IPR020084">
    <property type="entry name" value="NUDIX_hydrolase_CS"/>
</dbReference>
<evidence type="ECO:0000256" key="11">
    <source>
        <dbReference type="ARBA" id="ARBA00026103"/>
    </source>
</evidence>
<dbReference type="PRINTS" id="PR01403">
    <property type="entry name" value="8OXTPHPHTASE"/>
</dbReference>
<feature type="domain" description="Nudix hydrolase" evidence="23">
    <location>
        <begin position="1184"/>
        <end position="1326"/>
    </location>
</feature>
<dbReference type="SUPFAM" id="SSF48371">
    <property type="entry name" value="ARM repeat"/>
    <property type="match status" value="2"/>
</dbReference>
<comment type="subcellular location">
    <subcellularLocation>
        <location evidence="1">Nucleus</location>
    </subcellularLocation>
</comment>
<feature type="region of interest" description="Disordered" evidence="22">
    <location>
        <begin position="2005"/>
        <end position="2040"/>
    </location>
</feature>
<evidence type="ECO:0000259" key="23">
    <source>
        <dbReference type="PROSITE" id="PS51462"/>
    </source>
</evidence>
<dbReference type="GO" id="GO:0005634">
    <property type="term" value="C:nucleus"/>
    <property type="evidence" value="ECO:0007669"/>
    <property type="project" value="UniProtKB-SubCell"/>
</dbReference>
<dbReference type="SUPFAM" id="SSF55811">
    <property type="entry name" value="Nudix"/>
    <property type="match status" value="1"/>
</dbReference>
<evidence type="ECO:0000256" key="3">
    <source>
        <dbReference type="ARBA" id="ARBA00022776"/>
    </source>
</evidence>
<evidence type="ECO:0000256" key="13">
    <source>
        <dbReference type="ARBA" id="ARBA00029673"/>
    </source>
</evidence>
<evidence type="ECO:0000256" key="14">
    <source>
        <dbReference type="ARBA" id="ARBA00030634"/>
    </source>
</evidence>
<dbReference type="GO" id="GO:0051301">
    <property type="term" value="P:cell division"/>
    <property type="evidence" value="ECO:0007669"/>
    <property type="project" value="UniProtKB-KW"/>
</dbReference>
<feature type="region of interest" description="Disordered" evidence="22">
    <location>
        <begin position="1126"/>
        <end position="1207"/>
    </location>
</feature>
<evidence type="ECO:0000256" key="5">
    <source>
        <dbReference type="ARBA" id="ARBA00023242"/>
    </source>
</evidence>
<feature type="compositionally biased region" description="Low complexity" evidence="22">
    <location>
        <begin position="2031"/>
        <end position="2040"/>
    </location>
</feature>
<evidence type="ECO:0000256" key="10">
    <source>
        <dbReference type="ARBA" id="ARBA00024596"/>
    </source>
</evidence>
<sequence>MVAQTRHTGQASPKKLAFREKLVAKGQSNDALLKKLKTLHSELAEMDQELVDVNSLSNVRKELIGTSILLHKDRGVKAYAACCIADILRLYAPDAPYTQNELRDIFQFFFKQLTNNLKKSDDAYYSQYFHLLESLSTVKSVVLVCDLPSADELTMGIFRDLFAIVRRELPIKIESFMAEILVAIVDESSSLSGDILETIMAQFMDKNARVEQPAYRLAVQVCNQTADKLQRNVALYFTDIIVSNSQEEDFEQIRIAHDLIRRLHASCPGLLPSVIPQLEEELQADTSTLRAISTQILGEMFSDKTGGDLAKNHPSTWSTWLNRKVDKSPAVRLKFVEAAKGLYTALPEMVEAIESALKTKLVDPDEKIRAAACKVYSQLDYETVLHHVSEEQIRTLAVRFEAANSVAKIYSLAYPEIENNDVTAVSKFSWIPNELLTMSGSITDARPVVEQVLAEHILPLPAYTPNQQNGKTADVDEVAWTDRVLNVMRYLSEQGVKALVTLANIKPARPTAIDVFLETCVKYNGGIVDEDEEKVTQMLTRIIGVVSAGFSDPAKVKEDLKSFANVNESRLYRLLRTCMDVDTDLKGLVKAHYDFLKRLESSSSLLVSSMTALLRRNSLYIVNSSSIFTLLRRVQKAQGSAITKTNLAAKHASVLLMQIAKFCPALFKPHVGELILVVEDGKNDIAVSVGLQGLASVVKLDPAFIPSESPTVDTLRTHALGSNSRHSKYATRYFAFGEDKNEVCNELVETIAESLNDVSEEHLVARLVSLSQLARFVPDAFEQKSDVVTQFLLKKLLMIPSLPPVGHLSPIFPPGYLNVNRAQAGQEDDGEEWIEDEDVSNNLRAKVVALKLFRHRCVAHADSKNSIEIATPVLKMLTTITLQAGSIRSNNEVEEDRKALSRIRLQAAVSLLYLSTVPVFADALAPQFIQIALTIQDTCFNVRQGFLRKIIPLLYARKLPAKYHLILFLTAHDPEEDIKQIAAKAAGSLLNKYPPNLRTENLEYVFIRFLHLLAHHPDFATSQSELQDIAKYVQFYLELVGSEETISLLYHLASKGKTNLYAMCELAQELIKLRAQHYNWTIPTYPGKVKLPADILRPHPNAETANKIAKRTFLPLDAQTWLEAVSNAAPKEKKERKPATKRKAPAATNGHTKRFRKKRKQADSSDGEQFDHTDVTDVEMSDPPTTPAPDEMEEEESGGEEKLGRGARGKAKVLLGYKKRGFGSHKYNGFGGKVEPGETSLEAAARELEEEAGINSDLQHVGVLFFLSEGEETAFHIDIYRGDGFEGTVTETEEMRPEWFSTGDLQGPSAIPYDSLWESDPYWFPLLLSKTPFRGRADYQKDSKEEKLLPSILNSDHHHHHRLLRRDTTHSHSFSHLTIYMASLNPAGWSTIRPWIPPLSLSVREITSVSVTFVLSAASSDPDADANLSLSALGISTEDLQEDEDDGYDEDTSASESEPKKSMSVVASALAGGLSVEVDRSSWRRVFIRIDDKADEAVIIVYGLMPGRQYEIVLELVQGGQTNSIRQQVTTEDTDPKDASHPSETEVAHKSVTPAAASGSGGGGGENNGPSTTPRPTTPDNSTTVPQPATSPGYGFAPLTLEDRITQLQHTLSLLNSEQSSVNAAIKTSRRDAQKADANLRSEIEALKRASERYLSSEQRSKQKVLALQEAVKRTQMSSKEMEASLEEVNRQLPGLNEGKHEKEEEHKKVTEEANRVGREKDEEEEQERKRIEVMKNEMNALVKQLEKLETKKEKLESTVIKELEEQLENVELEMEMLEKAQEEALSTPTYSQPSASAIVGPAWTSAGLSPRVPEDDLAKSLAAAASRSPPTGSPSTRGMFPTSLMTNPQWTPITSPPRQSSQKNPTSPTRSSSLPQPNQHSSHQSPHYLHHHHHHYSHSHPYSHPQLTTNNSSNTAIAARPPPPPPQPPLPLQSSPMILTNPNRQQNINIRNTPGGSGSSSGFGGGGGGGGLPTSSHAIDLSPGMMFIPPGMMSMSIPNAPPLSSSATTALSGRAPPFEPGRGIVRRSSSRSGTRVVGL</sequence>
<evidence type="ECO:0000256" key="12">
    <source>
        <dbReference type="ARBA" id="ARBA00026218"/>
    </source>
</evidence>
<comment type="catalytic activity">
    <reaction evidence="8">
        <text>2-oxo-dATP + H2O = 2-oxo-dAMP + diphosphate + H(+)</text>
        <dbReference type="Rhea" id="RHEA:31583"/>
        <dbReference type="ChEBI" id="CHEBI:15377"/>
        <dbReference type="ChEBI" id="CHEBI:15378"/>
        <dbReference type="ChEBI" id="CHEBI:33019"/>
        <dbReference type="ChEBI" id="CHEBI:63212"/>
        <dbReference type="ChEBI" id="CHEBI:77897"/>
        <dbReference type="EC" id="3.6.1.56"/>
    </reaction>
    <physiologicalReaction direction="left-to-right" evidence="8">
        <dbReference type="Rhea" id="RHEA:31584"/>
    </physiologicalReaction>
</comment>
<evidence type="ECO:0000256" key="6">
    <source>
        <dbReference type="ARBA" id="ARBA00023306"/>
    </source>
</evidence>
<comment type="catalytic activity">
    <reaction evidence="20">
        <text>N(6)-methyl-dATP + H2O = N(6)-methyl-dAMP + diphosphate + H(+)</text>
        <dbReference type="Rhea" id="RHEA:67604"/>
        <dbReference type="ChEBI" id="CHEBI:15377"/>
        <dbReference type="ChEBI" id="CHEBI:15378"/>
        <dbReference type="ChEBI" id="CHEBI:33019"/>
        <dbReference type="ChEBI" id="CHEBI:169976"/>
        <dbReference type="ChEBI" id="CHEBI:172872"/>
    </reaction>
    <physiologicalReaction direction="left-to-right" evidence="20">
        <dbReference type="Rhea" id="RHEA:67605"/>
    </physiologicalReaction>
</comment>
<dbReference type="EMBL" id="JAACJN010000017">
    <property type="protein sequence ID" value="KAF5390105.1"/>
    <property type="molecule type" value="Genomic_DNA"/>
</dbReference>
<dbReference type="GO" id="GO:0042262">
    <property type="term" value="P:DNA protection"/>
    <property type="evidence" value="ECO:0007669"/>
    <property type="project" value="InterPro"/>
</dbReference>
<keyword evidence="2" id="KW-0132">Cell division</keyword>
<feature type="compositionally biased region" description="Basic and acidic residues" evidence="22">
    <location>
        <begin position="1534"/>
        <end position="1549"/>
    </location>
</feature>
<comment type="function">
    <text evidence="21">Oxidized purine nucleoside triphosphate hydrolase which is a prominent sanitizer of the oxidized nucleotide pool. Catalyzes the hydrolysis of 2-oxo-dATP (2-hydroxy-dATP) into 2-oxo-dAMP. Also has a significant hydrolase activity toward 2-oxo-ATP, 8-oxo-dGTP and 8-oxo-dATP. Through the hydrolysis of oxidized purine nucleoside triphosphates, prevents their incorporation into DNA and the subsequent transversions A:T to C:G and G:C to T:A. Also catalyzes the hydrolysis of methylated purine nucleoside triphosphate preventing their integration into DNA. Through this antimutagenic activity protects cells from oxidative stress.</text>
</comment>
<dbReference type="Pfam" id="PF00293">
    <property type="entry name" value="NUDIX"/>
    <property type="match status" value="1"/>
</dbReference>
<comment type="catalytic activity">
    <reaction evidence="18">
        <text>N(6)-methyl-ATP + H2O = N(6)-methyl-AMP + diphosphate + H(+)</text>
        <dbReference type="Rhea" id="RHEA:67608"/>
        <dbReference type="ChEBI" id="CHEBI:15377"/>
        <dbReference type="ChEBI" id="CHEBI:15378"/>
        <dbReference type="ChEBI" id="CHEBI:33019"/>
        <dbReference type="ChEBI" id="CHEBI:144842"/>
        <dbReference type="ChEBI" id="CHEBI:172873"/>
    </reaction>
    <physiologicalReaction direction="left-to-right" evidence="18">
        <dbReference type="Rhea" id="RHEA:67609"/>
    </physiologicalReaction>
</comment>
<feature type="compositionally biased region" description="Acidic residues" evidence="22">
    <location>
        <begin position="1439"/>
        <end position="1453"/>
    </location>
</feature>
<keyword evidence="6" id="KW-0131">Cell cycle</keyword>
<dbReference type="PANTHER" id="PTHR12663:SF0">
    <property type="entry name" value="PRECOCIOUS DISSOCIATION OF SISTERS 5, ISOFORM A"/>
    <property type="match status" value="1"/>
</dbReference>
<dbReference type="Gene3D" id="3.90.79.10">
    <property type="entry name" value="Nucleoside Triphosphate Pyrophosphohydrolase"/>
    <property type="match status" value="1"/>
</dbReference>
<evidence type="ECO:0000256" key="4">
    <source>
        <dbReference type="ARBA" id="ARBA00022801"/>
    </source>
</evidence>
<dbReference type="PROSITE" id="PS00893">
    <property type="entry name" value="NUDIX_BOX"/>
    <property type="match status" value="1"/>
</dbReference>
<dbReference type="InterPro" id="IPR039776">
    <property type="entry name" value="Pds5"/>
</dbReference>
<dbReference type="EC" id="3.6.1.56" evidence="11"/>
<feature type="region of interest" description="Disordered" evidence="22">
    <location>
        <begin position="1694"/>
        <end position="1728"/>
    </location>
</feature>
<dbReference type="CDD" id="cd03427">
    <property type="entry name" value="NUDIX_MTH1_Nudt1"/>
    <property type="match status" value="1"/>
</dbReference>
<feature type="compositionally biased region" description="Gly residues" evidence="22">
    <location>
        <begin position="1956"/>
        <end position="1973"/>
    </location>
</feature>